<dbReference type="InterPro" id="IPR019927">
    <property type="entry name" value="Ribosomal_uL3_bac/org-type"/>
</dbReference>
<dbReference type="SUPFAM" id="SSF50447">
    <property type="entry name" value="Translation proteins"/>
    <property type="match status" value="1"/>
</dbReference>
<evidence type="ECO:0000256" key="6">
    <source>
        <dbReference type="ARBA" id="ARBA00035243"/>
    </source>
</evidence>
<organism evidence="9 10">
    <name type="scientific">Candidatus Kerfeldbacteria bacterium CG08_land_8_20_14_0_20_40_16</name>
    <dbReference type="NCBI Taxonomy" id="2014244"/>
    <lineage>
        <taxon>Bacteria</taxon>
        <taxon>Candidatus Kerfeldiibacteriota</taxon>
    </lineage>
</organism>
<keyword evidence="3 7" id="KW-0694">RNA-binding</keyword>
<dbReference type="InterPro" id="IPR000597">
    <property type="entry name" value="Ribosomal_uL3"/>
</dbReference>
<dbReference type="EMBL" id="PEXU01000049">
    <property type="protein sequence ID" value="PIS42273.1"/>
    <property type="molecule type" value="Genomic_DNA"/>
</dbReference>
<dbReference type="PANTHER" id="PTHR11229:SF16">
    <property type="entry name" value="LARGE RIBOSOMAL SUBUNIT PROTEIN UL3C"/>
    <property type="match status" value="1"/>
</dbReference>
<evidence type="ECO:0000256" key="2">
    <source>
        <dbReference type="ARBA" id="ARBA00022730"/>
    </source>
</evidence>
<dbReference type="GO" id="GO:0003735">
    <property type="term" value="F:structural constituent of ribosome"/>
    <property type="evidence" value="ECO:0007669"/>
    <property type="project" value="UniProtKB-UniRule"/>
</dbReference>
<dbReference type="InterPro" id="IPR009000">
    <property type="entry name" value="Transl_B-barrel_sf"/>
</dbReference>
<dbReference type="HAMAP" id="MF_01325_B">
    <property type="entry name" value="Ribosomal_uL3_B"/>
    <property type="match status" value="1"/>
</dbReference>
<dbReference type="GO" id="GO:0006412">
    <property type="term" value="P:translation"/>
    <property type="evidence" value="ECO:0007669"/>
    <property type="project" value="UniProtKB-UniRule"/>
</dbReference>
<dbReference type="NCBIfam" id="TIGR03625">
    <property type="entry name" value="L3_bact"/>
    <property type="match status" value="1"/>
</dbReference>
<dbReference type="Proteomes" id="UP000231542">
    <property type="component" value="Unassembled WGS sequence"/>
</dbReference>
<evidence type="ECO:0000313" key="9">
    <source>
        <dbReference type="EMBL" id="PIS42273.1"/>
    </source>
</evidence>
<reference evidence="9 10" key="1">
    <citation type="submission" date="2017-09" db="EMBL/GenBank/DDBJ databases">
        <title>Depth-based differentiation of microbial function through sediment-hosted aquifers and enrichment of novel symbionts in the deep terrestrial subsurface.</title>
        <authorList>
            <person name="Probst A.J."/>
            <person name="Ladd B."/>
            <person name="Jarett J.K."/>
            <person name="Geller-Mcgrath D.E."/>
            <person name="Sieber C.M."/>
            <person name="Emerson J.B."/>
            <person name="Anantharaman K."/>
            <person name="Thomas B.C."/>
            <person name="Malmstrom R."/>
            <person name="Stieglmeier M."/>
            <person name="Klingl A."/>
            <person name="Woyke T."/>
            <person name="Ryan C.M."/>
            <person name="Banfield J.F."/>
        </authorList>
    </citation>
    <scope>NUCLEOTIDE SEQUENCE [LARGE SCALE GENOMIC DNA]</scope>
    <source>
        <strain evidence="9">CG08_land_8_20_14_0_20_40_16</strain>
    </source>
</reference>
<comment type="function">
    <text evidence="7">One of the primary rRNA binding proteins, it binds directly near the 3'-end of the 23S rRNA, where it nucleates assembly of the 50S subunit.</text>
</comment>
<comment type="subunit">
    <text evidence="7">Part of the 50S ribosomal subunit. Forms a cluster with proteins L14 and L19.</text>
</comment>
<dbReference type="FunFam" id="2.40.30.10:FF:000004">
    <property type="entry name" value="50S ribosomal protein L3"/>
    <property type="match status" value="1"/>
</dbReference>
<proteinExistence type="inferred from homology"/>
<dbReference type="Pfam" id="PF00297">
    <property type="entry name" value="Ribosomal_L3"/>
    <property type="match status" value="1"/>
</dbReference>
<dbReference type="GO" id="GO:0019843">
    <property type="term" value="F:rRNA binding"/>
    <property type="evidence" value="ECO:0007669"/>
    <property type="project" value="UniProtKB-UniRule"/>
</dbReference>
<evidence type="ECO:0000256" key="3">
    <source>
        <dbReference type="ARBA" id="ARBA00022884"/>
    </source>
</evidence>
<keyword evidence="4 7" id="KW-0689">Ribosomal protein</keyword>
<sequence length="244" mass="26898">MKFILGKKIGMTRRFQEDGTVVPVTLVKAGPCTVTQVKTSKNDGYQAIQIGFEKKSKLLKPLQGHLKNLDNPRYLREFRTNNSNQFKRGDQINISIFKEGDVVQVSGVSKGKGFQGVVKRHGFHGSPASHGHKDQLRMPGSIGSSFPEHVRKGKRMAGRMGGLKSTVKNLQIVEVDKKNGQLAIKGAVPGARNQLVLILGEGEDSAAIQENNQVDVSKKGSEKKEEKPNQNSIKEDKKTEEKNK</sequence>
<keyword evidence="5 7" id="KW-0687">Ribonucleoprotein</keyword>
<name>A0A2H0YX16_9BACT</name>
<protein>
    <recommendedName>
        <fullName evidence="6 7">Large ribosomal subunit protein uL3</fullName>
    </recommendedName>
</protein>
<comment type="caution">
    <text evidence="9">The sequence shown here is derived from an EMBL/GenBank/DDBJ whole genome shotgun (WGS) entry which is preliminary data.</text>
</comment>
<evidence type="ECO:0000256" key="8">
    <source>
        <dbReference type="SAM" id="MobiDB-lite"/>
    </source>
</evidence>
<dbReference type="Gene3D" id="2.40.30.10">
    <property type="entry name" value="Translation factors"/>
    <property type="match status" value="1"/>
</dbReference>
<evidence type="ECO:0000256" key="5">
    <source>
        <dbReference type="ARBA" id="ARBA00023274"/>
    </source>
</evidence>
<gene>
    <name evidence="7" type="primary">rplC</name>
    <name evidence="9" type="ORF">COT24_04395</name>
</gene>
<evidence type="ECO:0000313" key="10">
    <source>
        <dbReference type="Proteomes" id="UP000231542"/>
    </source>
</evidence>
<dbReference type="AlphaFoldDB" id="A0A2H0YX16"/>
<feature type="compositionally biased region" description="Basic and acidic residues" evidence="8">
    <location>
        <begin position="216"/>
        <end position="244"/>
    </location>
</feature>
<dbReference type="GO" id="GO:0022625">
    <property type="term" value="C:cytosolic large ribosomal subunit"/>
    <property type="evidence" value="ECO:0007669"/>
    <property type="project" value="TreeGrafter"/>
</dbReference>
<feature type="region of interest" description="Disordered" evidence="8">
    <location>
        <begin position="207"/>
        <end position="244"/>
    </location>
</feature>
<comment type="similarity">
    <text evidence="1 7">Belongs to the universal ribosomal protein uL3 family.</text>
</comment>
<dbReference type="Gene3D" id="3.30.160.810">
    <property type="match status" value="1"/>
</dbReference>
<evidence type="ECO:0000256" key="1">
    <source>
        <dbReference type="ARBA" id="ARBA00006540"/>
    </source>
</evidence>
<evidence type="ECO:0000256" key="7">
    <source>
        <dbReference type="HAMAP-Rule" id="MF_01325"/>
    </source>
</evidence>
<dbReference type="PANTHER" id="PTHR11229">
    <property type="entry name" value="50S RIBOSOMAL PROTEIN L3"/>
    <property type="match status" value="1"/>
</dbReference>
<keyword evidence="2 7" id="KW-0699">rRNA-binding</keyword>
<accession>A0A2H0YX16</accession>
<evidence type="ECO:0000256" key="4">
    <source>
        <dbReference type="ARBA" id="ARBA00022980"/>
    </source>
</evidence>